<accession>A0AAV3Q9N2</accession>
<dbReference type="Proteomes" id="UP001454036">
    <property type="component" value="Unassembled WGS sequence"/>
</dbReference>
<feature type="region of interest" description="Disordered" evidence="1">
    <location>
        <begin position="112"/>
        <end position="135"/>
    </location>
</feature>
<reference evidence="2 3" key="1">
    <citation type="submission" date="2024-01" db="EMBL/GenBank/DDBJ databases">
        <title>The complete chloroplast genome sequence of Lithospermum erythrorhizon: insights into the phylogenetic relationship among Boraginaceae species and the maternal lineages of purple gromwells.</title>
        <authorList>
            <person name="Okada T."/>
            <person name="Watanabe K."/>
        </authorList>
    </citation>
    <scope>NUCLEOTIDE SEQUENCE [LARGE SCALE GENOMIC DNA]</scope>
</reference>
<feature type="region of interest" description="Disordered" evidence="1">
    <location>
        <begin position="158"/>
        <end position="177"/>
    </location>
</feature>
<keyword evidence="3" id="KW-1185">Reference proteome</keyword>
<dbReference type="AlphaFoldDB" id="A0AAV3Q9N2"/>
<evidence type="ECO:0000313" key="2">
    <source>
        <dbReference type="EMBL" id="GAA0160091.1"/>
    </source>
</evidence>
<dbReference type="EMBL" id="BAABME010020326">
    <property type="protein sequence ID" value="GAA0160091.1"/>
    <property type="molecule type" value="Genomic_DNA"/>
</dbReference>
<proteinExistence type="predicted"/>
<organism evidence="2 3">
    <name type="scientific">Lithospermum erythrorhizon</name>
    <name type="common">Purple gromwell</name>
    <name type="synonym">Lithospermum officinale var. erythrorhizon</name>
    <dbReference type="NCBI Taxonomy" id="34254"/>
    <lineage>
        <taxon>Eukaryota</taxon>
        <taxon>Viridiplantae</taxon>
        <taxon>Streptophyta</taxon>
        <taxon>Embryophyta</taxon>
        <taxon>Tracheophyta</taxon>
        <taxon>Spermatophyta</taxon>
        <taxon>Magnoliopsida</taxon>
        <taxon>eudicotyledons</taxon>
        <taxon>Gunneridae</taxon>
        <taxon>Pentapetalae</taxon>
        <taxon>asterids</taxon>
        <taxon>lamiids</taxon>
        <taxon>Boraginales</taxon>
        <taxon>Boraginaceae</taxon>
        <taxon>Boraginoideae</taxon>
        <taxon>Lithospermeae</taxon>
        <taxon>Lithospermum</taxon>
    </lineage>
</organism>
<protein>
    <submittedName>
        <fullName evidence="2">Uncharacterized protein</fullName>
    </submittedName>
</protein>
<evidence type="ECO:0000313" key="3">
    <source>
        <dbReference type="Proteomes" id="UP001454036"/>
    </source>
</evidence>
<sequence length="238" mass="25651">MGFSQGGFGTNVRHHWSLSTSILCSEDSTKTQAGVEKLRTGFPRALPHEVFCDGDVLIKAGLTKGVDKFPNTTLRDLLSLKHSSGDCVMLHKVNFKVVTTGKDHLARISKRQSAVVSKNSSGTPPLAPASKKSQKITKKVIPEDAPVITVHPGLDIVPSTQESAPINSSSKTSSSSGSDFLGVHYSFPLGITVTEKTVSQREEPTASLLLKNYMLKGDMEGIMGYSIPTELHEAFSHF</sequence>
<name>A0AAV3Q9N2_LITER</name>
<gene>
    <name evidence="2" type="ORF">LIER_38974</name>
</gene>
<comment type="caution">
    <text evidence="2">The sequence shown here is derived from an EMBL/GenBank/DDBJ whole genome shotgun (WGS) entry which is preliminary data.</text>
</comment>
<feature type="compositionally biased region" description="Polar residues" evidence="1">
    <location>
        <begin position="112"/>
        <end position="123"/>
    </location>
</feature>
<feature type="compositionally biased region" description="Low complexity" evidence="1">
    <location>
        <begin position="163"/>
        <end position="177"/>
    </location>
</feature>
<evidence type="ECO:0000256" key="1">
    <source>
        <dbReference type="SAM" id="MobiDB-lite"/>
    </source>
</evidence>